<evidence type="ECO:0000313" key="8">
    <source>
        <dbReference type="Proteomes" id="UP000572817"/>
    </source>
</evidence>
<feature type="transmembrane region" description="Helical" evidence="6">
    <location>
        <begin position="49"/>
        <end position="69"/>
    </location>
</feature>
<organism evidence="7 8">
    <name type="scientific">Botryosphaeria dothidea</name>
    <dbReference type="NCBI Taxonomy" id="55169"/>
    <lineage>
        <taxon>Eukaryota</taxon>
        <taxon>Fungi</taxon>
        <taxon>Dikarya</taxon>
        <taxon>Ascomycota</taxon>
        <taxon>Pezizomycotina</taxon>
        <taxon>Dothideomycetes</taxon>
        <taxon>Dothideomycetes incertae sedis</taxon>
        <taxon>Botryosphaeriales</taxon>
        <taxon>Botryosphaeriaceae</taxon>
        <taxon>Botryosphaeria</taxon>
    </lineage>
</organism>
<feature type="transmembrane region" description="Helical" evidence="6">
    <location>
        <begin position="209"/>
        <end position="231"/>
    </location>
</feature>
<dbReference type="PANTHER" id="PTHR31465">
    <property type="entry name" value="PROTEIN RTA1-RELATED"/>
    <property type="match status" value="1"/>
</dbReference>
<dbReference type="OrthoDB" id="4521223at2759"/>
<evidence type="ECO:0000256" key="4">
    <source>
        <dbReference type="ARBA" id="ARBA00023136"/>
    </source>
</evidence>
<keyword evidence="4 6" id="KW-0472">Membrane</keyword>
<dbReference type="AlphaFoldDB" id="A0A8H4N0L1"/>
<dbReference type="GO" id="GO:0000324">
    <property type="term" value="C:fungal-type vacuole"/>
    <property type="evidence" value="ECO:0007669"/>
    <property type="project" value="TreeGrafter"/>
</dbReference>
<sequence length="332" mass="35247">MDCTEQTCPASESIYGYRPSVPANAFFVAFFGTAAIIQTAQGFRYGKWTYCLTMVCGCITECIGHAGRIMLHDDPFGEAGFNLQICTLTLAPAFLAAAVYLMLKHLVLATSPALSYFPARYYTYIFITCDFISLVLQAGGGATAATVSSSGALDLSQLANGEHIMMAGLSFQVCTLLVFAALALSHLVRVRRAGPGALEPATAAVRASAPFRLFVAALALAFAAILARCVYRVAEMAGGWKSPIMQNEASFVVLDSALCSLATLALTAVHPGACFNYRVVNREELLLERERRRNKKEKKTEKCGSGDGGVPTTTKALSGDGSSSSDAELGKA</sequence>
<feature type="transmembrane region" description="Helical" evidence="6">
    <location>
        <begin position="164"/>
        <end position="188"/>
    </location>
</feature>
<evidence type="ECO:0000256" key="5">
    <source>
        <dbReference type="SAM" id="MobiDB-lite"/>
    </source>
</evidence>
<comment type="subcellular location">
    <subcellularLocation>
        <location evidence="1">Membrane</location>
        <topology evidence="1">Multi-pass membrane protein</topology>
    </subcellularLocation>
</comment>
<feature type="transmembrane region" description="Helical" evidence="6">
    <location>
        <begin position="20"/>
        <end position="37"/>
    </location>
</feature>
<name>A0A8H4N0L1_9PEZI</name>
<dbReference type="Pfam" id="PF04479">
    <property type="entry name" value="RTA1"/>
    <property type="match status" value="1"/>
</dbReference>
<evidence type="ECO:0000256" key="2">
    <source>
        <dbReference type="ARBA" id="ARBA00022692"/>
    </source>
</evidence>
<feature type="transmembrane region" description="Helical" evidence="6">
    <location>
        <begin position="81"/>
        <end position="103"/>
    </location>
</feature>
<protein>
    <submittedName>
        <fullName evidence="7">Sphingoid long-chain base transporter rsb1 protein</fullName>
    </submittedName>
</protein>
<dbReference type="PANTHER" id="PTHR31465:SF8">
    <property type="entry name" value="DOMAIN PROTEIN, PUTATIVE (AFU_ORTHOLOGUE AFUA_6G14140)-RELATED"/>
    <property type="match status" value="1"/>
</dbReference>
<dbReference type="Proteomes" id="UP000572817">
    <property type="component" value="Unassembled WGS sequence"/>
</dbReference>
<gene>
    <name evidence="7" type="ORF">GTA08_BOTSDO08703</name>
</gene>
<evidence type="ECO:0000256" key="6">
    <source>
        <dbReference type="SAM" id="Phobius"/>
    </source>
</evidence>
<accession>A0A8H4N0L1</accession>
<dbReference type="EMBL" id="WWBZ02000062">
    <property type="protein sequence ID" value="KAF4302683.1"/>
    <property type="molecule type" value="Genomic_DNA"/>
</dbReference>
<feature type="transmembrane region" description="Helical" evidence="6">
    <location>
        <begin position="124"/>
        <end position="144"/>
    </location>
</feature>
<evidence type="ECO:0000313" key="7">
    <source>
        <dbReference type="EMBL" id="KAF4302683.1"/>
    </source>
</evidence>
<proteinExistence type="predicted"/>
<evidence type="ECO:0000256" key="1">
    <source>
        <dbReference type="ARBA" id="ARBA00004141"/>
    </source>
</evidence>
<reference evidence="7" key="1">
    <citation type="submission" date="2020-04" db="EMBL/GenBank/DDBJ databases">
        <title>Genome Assembly and Annotation of Botryosphaeria dothidea sdau 11-99, a Latent Pathogen of Apple Fruit Ring Rot in China.</title>
        <authorList>
            <person name="Yu C."/>
            <person name="Diao Y."/>
            <person name="Lu Q."/>
            <person name="Zhao J."/>
            <person name="Cui S."/>
            <person name="Peng C."/>
            <person name="He B."/>
            <person name="Liu H."/>
        </authorList>
    </citation>
    <scope>NUCLEOTIDE SEQUENCE [LARGE SCALE GENOMIC DNA]</scope>
    <source>
        <strain evidence="7">Sdau11-99</strain>
    </source>
</reference>
<keyword evidence="2 6" id="KW-0812">Transmembrane</keyword>
<keyword evidence="3 6" id="KW-1133">Transmembrane helix</keyword>
<comment type="caution">
    <text evidence="7">The sequence shown here is derived from an EMBL/GenBank/DDBJ whole genome shotgun (WGS) entry which is preliminary data.</text>
</comment>
<keyword evidence="8" id="KW-1185">Reference proteome</keyword>
<dbReference type="GO" id="GO:0005886">
    <property type="term" value="C:plasma membrane"/>
    <property type="evidence" value="ECO:0007669"/>
    <property type="project" value="TreeGrafter"/>
</dbReference>
<evidence type="ECO:0000256" key="3">
    <source>
        <dbReference type="ARBA" id="ARBA00022989"/>
    </source>
</evidence>
<feature type="transmembrane region" description="Helical" evidence="6">
    <location>
        <begin position="251"/>
        <end position="269"/>
    </location>
</feature>
<feature type="region of interest" description="Disordered" evidence="5">
    <location>
        <begin position="290"/>
        <end position="332"/>
    </location>
</feature>
<dbReference type="InterPro" id="IPR007568">
    <property type="entry name" value="RTA1"/>
</dbReference>